<dbReference type="GO" id="GO:0016818">
    <property type="term" value="F:hydrolase activity, acting on acid anhydrides, in phosphorus-containing anhydrides"/>
    <property type="evidence" value="ECO:0007669"/>
    <property type="project" value="TreeGrafter"/>
</dbReference>
<comment type="cofactor">
    <cofactor evidence="1">
        <name>Mg(2+)</name>
        <dbReference type="ChEBI" id="CHEBI:18420"/>
    </cofactor>
</comment>
<evidence type="ECO:0000256" key="2">
    <source>
        <dbReference type="ARBA" id="ARBA00005582"/>
    </source>
</evidence>
<evidence type="ECO:0000259" key="6">
    <source>
        <dbReference type="PROSITE" id="PS51462"/>
    </source>
</evidence>
<evidence type="ECO:0000313" key="8">
    <source>
        <dbReference type="Proteomes" id="UP000051236"/>
    </source>
</evidence>
<dbReference type="GO" id="GO:0046872">
    <property type="term" value="F:metal ion binding"/>
    <property type="evidence" value="ECO:0007669"/>
    <property type="project" value="UniProtKB-KW"/>
</dbReference>
<accession>X0PQN2</accession>
<keyword evidence="3" id="KW-0479">Metal-binding</keyword>
<proteinExistence type="inferred from homology"/>
<feature type="domain" description="Nudix hydrolase" evidence="6">
    <location>
        <begin position="2"/>
        <end position="136"/>
    </location>
</feature>
<dbReference type="PROSITE" id="PS51462">
    <property type="entry name" value="NUDIX"/>
    <property type="match status" value="1"/>
</dbReference>
<dbReference type="PATRIC" id="fig|1423734.3.peg.633"/>
<evidence type="ECO:0000256" key="4">
    <source>
        <dbReference type="ARBA" id="ARBA00022801"/>
    </source>
</evidence>
<keyword evidence="4" id="KW-0378">Hydrolase</keyword>
<keyword evidence="8" id="KW-1185">Reference proteome</keyword>
<dbReference type="AlphaFoldDB" id="X0PQN2"/>
<dbReference type="PANTHER" id="PTHR43758:SF8">
    <property type="entry name" value="8-OXO-DGTP DIPHOSPHATASE YTKD-RELATED"/>
    <property type="match status" value="1"/>
</dbReference>
<name>X0PQN2_9LACO</name>
<dbReference type="InterPro" id="IPR015797">
    <property type="entry name" value="NUDIX_hydrolase-like_dom_sf"/>
</dbReference>
<dbReference type="PANTHER" id="PTHR43758">
    <property type="entry name" value="7,8-DIHYDRO-8-OXOGUANINE TRIPHOSPHATASE"/>
    <property type="match status" value="1"/>
</dbReference>
<dbReference type="EMBL" id="AZGA01000077">
    <property type="protein sequence ID" value="KRM31566.1"/>
    <property type="molecule type" value="Genomic_DNA"/>
</dbReference>
<evidence type="ECO:0000313" key="7">
    <source>
        <dbReference type="EMBL" id="KRM31566.1"/>
    </source>
</evidence>
<gene>
    <name evidence="7" type="ORF">FC83_GL000627</name>
</gene>
<dbReference type="RefSeq" id="WP_035451994.1">
    <property type="nucleotide sequence ID" value="NZ_AZGA01000077.1"/>
</dbReference>
<sequence>MAQRQLTLALIIQGNEVLLLNRYNKPYIGQWNGIGGKIEPGETPQAGIKREILEETQIPKTAYTLTDNGYMEWSVAGVYQNRIYLYTAYLAPDYPLKVPVSMREGLLNLFPLDWAMAKENYGVIADLKAVYPYMIAKEQHIFQTNFVGDELVTFNVQ</sequence>
<dbReference type="Proteomes" id="UP000051236">
    <property type="component" value="Unassembled WGS sequence"/>
</dbReference>
<evidence type="ECO:0000256" key="5">
    <source>
        <dbReference type="ARBA" id="ARBA00022842"/>
    </source>
</evidence>
<comment type="similarity">
    <text evidence="2">Belongs to the Nudix hydrolase family.</text>
</comment>
<protein>
    <recommendedName>
        <fullName evidence="6">Nudix hydrolase domain-containing protein</fullName>
    </recommendedName>
</protein>
<dbReference type="OrthoDB" id="9804563at2"/>
<comment type="caution">
    <text evidence="7">The sequence shown here is derived from an EMBL/GenBank/DDBJ whole genome shotgun (WGS) entry which is preliminary data.</text>
</comment>
<organism evidence="7 8">
    <name type="scientific">Agrilactobacillus composti DSM 18527 = JCM 14202</name>
    <dbReference type="NCBI Taxonomy" id="1423734"/>
    <lineage>
        <taxon>Bacteria</taxon>
        <taxon>Bacillati</taxon>
        <taxon>Bacillota</taxon>
        <taxon>Bacilli</taxon>
        <taxon>Lactobacillales</taxon>
        <taxon>Lactobacillaceae</taxon>
        <taxon>Agrilactobacillus</taxon>
    </lineage>
</organism>
<reference evidence="7 8" key="1">
    <citation type="journal article" date="2015" name="Genome Announc.">
        <title>Expanding the biotechnology potential of lactobacilli through comparative genomics of 213 strains and associated genera.</title>
        <authorList>
            <person name="Sun Z."/>
            <person name="Harris H.M."/>
            <person name="McCann A."/>
            <person name="Guo C."/>
            <person name="Argimon S."/>
            <person name="Zhang W."/>
            <person name="Yang X."/>
            <person name="Jeffery I.B."/>
            <person name="Cooney J.C."/>
            <person name="Kagawa T.F."/>
            <person name="Liu W."/>
            <person name="Song Y."/>
            <person name="Salvetti E."/>
            <person name="Wrobel A."/>
            <person name="Rasinkangas P."/>
            <person name="Parkhill J."/>
            <person name="Rea M.C."/>
            <person name="O'Sullivan O."/>
            <person name="Ritari J."/>
            <person name="Douillard F.P."/>
            <person name="Paul Ross R."/>
            <person name="Yang R."/>
            <person name="Briner A.E."/>
            <person name="Felis G.E."/>
            <person name="de Vos W.M."/>
            <person name="Barrangou R."/>
            <person name="Klaenhammer T.R."/>
            <person name="Caufield P.W."/>
            <person name="Cui Y."/>
            <person name="Zhang H."/>
            <person name="O'Toole P.W."/>
        </authorList>
    </citation>
    <scope>NUCLEOTIDE SEQUENCE [LARGE SCALE GENOMIC DNA]</scope>
    <source>
        <strain evidence="7 8">DSM 18527</strain>
    </source>
</reference>
<keyword evidence="5" id="KW-0460">Magnesium</keyword>
<evidence type="ECO:0000256" key="3">
    <source>
        <dbReference type="ARBA" id="ARBA00022723"/>
    </source>
</evidence>
<dbReference type="InterPro" id="IPR000086">
    <property type="entry name" value="NUDIX_hydrolase_dom"/>
</dbReference>
<dbReference type="Pfam" id="PF00293">
    <property type="entry name" value="NUDIX"/>
    <property type="match status" value="1"/>
</dbReference>
<dbReference type="STRING" id="1423734.FC83_GL000627"/>
<dbReference type="Gene3D" id="3.90.79.10">
    <property type="entry name" value="Nucleoside Triphosphate Pyrophosphohydrolase"/>
    <property type="match status" value="1"/>
</dbReference>
<dbReference type="eggNOG" id="COG1051">
    <property type="taxonomic scope" value="Bacteria"/>
</dbReference>
<evidence type="ECO:0000256" key="1">
    <source>
        <dbReference type="ARBA" id="ARBA00001946"/>
    </source>
</evidence>
<dbReference type="SUPFAM" id="SSF55811">
    <property type="entry name" value="Nudix"/>
    <property type="match status" value="1"/>
</dbReference>